<reference evidence="3" key="1">
    <citation type="submission" date="2021-10" db="EMBL/GenBank/DDBJ databases">
        <title>Tropical sea cucumber genome reveals ecological adaptation and Cuvierian tubules defense mechanism.</title>
        <authorList>
            <person name="Chen T."/>
        </authorList>
    </citation>
    <scope>NUCLEOTIDE SEQUENCE</scope>
    <source>
        <strain evidence="3">Nanhai2018</strain>
        <tissue evidence="3">Muscle</tissue>
    </source>
</reference>
<protein>
    <submittedName>
        <fullName evidence="3">Transposable element Tcb2 transposase</fullName>
    </submittedName>
</protein>
<evidence type="ECO:0000256" key="1">
    <source>
        <dbReference type="SAM" id="MobiDB-lite"/>
    </source>
</evidence>
<dbReference type="InterPro" id="IPR036397">
    <property type="entry name" value="RNaseH_sf"/>
</dbReference>
<dbReference type="AlphaFoldDB" id="A0A9Q1CPD2"/>
<feature type="domain" description="Tc1-like transposase DDE" evidence="2">
    <location>
        <begin position="70"/>
        <end position="176"/>
    </location>
</feature>
<feature type="region of interest" description="Disordered" evidence="1">
    <location>
        <begin position="105"/>
        <end position="139"/>
    </location>
</feature>
<comment type="caution">
    <text evidence="3">The sequence shown here is derived from an EMBL/GenBank/DDBJ whole genome shotgun (WGS) entry which is preliminary data.</text>
</comment>
<organism evidence="3 4">
    <name type="scientific">Holothuria leucospilota</name>
    <name type="common">Black long sea cucumber</name>
    <name type="synonym">Mertensiothuria leucospilota</name>
    <dbReference type="NCBI Taxonomy" id="206669"/>
    <lineage>
        <taxon>Eukaryota</taxon>
        <taxon>Metazoa</taxon>
        <taxon>Echinodermata</taxon>
        <taxon>Eleutherozoa</taxon>
        <taxon>Echinozoa</taxon>
        <taxon>Holothuroidea</taxon>
        <taxon>Aspidochirotacea</taxon>
        <taxon>Aspidochirotida</taxon>
        <taxon>Holothuriidae</taxon>
        <taxon>Holothuria</taxon>
    </lineage>
</organism>
<evidence type="ECO:0000259" key="2">
    <source>
        <dbReference type="Pfam" id="PF13358"/>
    </source>
</evidence>
<name>A0A9Q1CPD2_HOLLE</name>
<keyword evidence="4" id="KW-1185">Reference proteome</keyword>
<accession>A0A9Q1CPD2</accession>
<feature type="compositionally biased region" description="Basic residues" evidence="1">
    <location>
        <begin position="105"/>
        <end position="114"/>
    </location>
</feature>
<proteinExistence type="predicted"/>
<dbReference type="GO" id="GO:0003676">
    <property type="term" value="F:nucleic acid binding"/>
    <property type="evidence" value="ECO:0007669"/>
    <property type="project" value="InterPro"/>
</dbReference>
<dbReference type="InterPro" id="IPR038717">
    <property type="entry name" value="Tc1-like_DDE_dom"/>
</dbReference>
<dbReference type="Proteomes" id="UP001152320">
    <property type="component" value="Chromosome 1"/>
</dbReference>
<dbReference type="OrthoDB" id="10051057at2759"/>
<gene>
    <name evidence="3" type="ORF">HOLleu_00982</name>
</gene>
<dbReference type="Gene3D" id="3.30.420.10">
    <property type="entry name" value="Ribonuclease H-like superfamily/Ribonuclease H"/>
    <property type="match status" value="1"/>
</dbReference>
<evidence type="ECO:0000313" key="4">
    <source>
        <dbReference type="Proteomes" id="UP001152320"/>
    </source>
</evidence>
<dbReference type="Pfam" id="PF13358">
    <property type="entry name" value="DDE_3"/>
    <property type="match status" value="1"/>
</dbReference>
<dbReference type="EMBL" id="JAIZAY010000001">
    <property type="protein sequence ID" value="KAJ8048606.1"/>
    <property type="molecule type" value="Genomic_DNA"/>
</dbReference>
<sequence>MKHRLQLARTIKRTQSDSYWTKDIFFYFDATAFYYKSKPRQHAQTLRGRVWWKRKESLTFRCTAKGRKAGSGGKVVRVHAAISYGNGVVLAKPYKKLTGKRFGKFIKKKKKKKKNEGNDNGPRLFVQDGDPSQNSRRSMRALTRTNATVVKIPARSPDLNPIENIFHILGNQLNQDAIEQNIEYETFRAFRRRVVDTLRRLPQSVIDKTIASMSRRIDAVIQRKGGRLKY</sequence>
<evidence type="ECO:0000313" key="3">
    <source>
        <dbReference type="EMBL" id="KAJ8048606.1"/>
    </source>
</evidence>